<accession>A0A0C3H0C1</accession>
<dbReference type="EMBL" id="KN832885">
    <property type="protein sequence ID" value="KIM95951.1"/>
    <property type="molecule type" value="Genomic_DNA"/>
</dbReference>
<proteinExistence type="predicted"/>
<dbReference type="Proteomes" id="UP000054321">
    <property type="component" value="Unassembled WGS sequence"/>
</dbReference>
<reference evidence="3" key="2">
    <citation type="submission" date="2015-01" db="EMBL/GenBank/DDBJ databases">
        <title>Evolutionary Origins and Diversification of the Mycorrhizal Mutualists.</title>
        <authorList>
            <consortium name="DOE Joint Genome Institute"/>
            <consortium name="Mycorrhizal Genomics Consortium"/>
            <person name="Kohler A."/>
            <person name="Kuo A."/>
            <person name="Nagy L.G."/>
            <person name="Floudas D."/>
            <person name="Copeland A."/>
            <person name="Barry K.W."/>
            <person name="Cichocki N."/>
            <person name="Veneault-Fourrey C."/>
            <person name="LaButti K."/>
            <person name="Lindquist E.A."/>
            <person name="Lipzen A."/>
            <person name="Lundell T."/>
            <person name="Morin E."/>
            <person name="Murat C."/>
            <person name="Riley R."/>
            <person name="Ohm R."/>
            <person name="Sun H."/>
            <person name="Tunlid A."/>
            <person name="Henrissat B."/>
            <person name="Grigoriev I.V."/>
            <person name="Hibbett D.S."/>
            <person name="Martin F."/>
        </authorList>
    </citation>
    <scope>NUCLEOTIDE SEQUENCE [LARGE SCALE GENOMIC DNA]</scope>
    <source>
        <strain evidence="3">Zn</strain>
    </source>
</reference>
<protein>
    <recommendedName>
        <fullName evidence="1">Multiple myeloma tumor-associated protein 2-like N-terminal domain-containing protein</fullName>
    </recommendedName>
</protein>
<dbReference type="Pfam" id="PF10159">
    <property type="entry name" value="MMtag"/>
    <property type="match status" value="1"/>
</dbReference>
<dbReference type="PANTHER" id="PTHR14580:SF0">
    <property type="entry name" value="MULTIPLE MYELOMA TUMOR-ASSOCIATED PROTEIN 2"/>
    <property type="match status" value="1"/>
</dbReference>
<name>A0A0C3H0C1_OIDMZ</name>
<evidence type="ECO:0000259" key="1">
    <source>
        <dbReference type="Pfam" id="PF10159"/>
    </source>
</evidence>
<dbReference type="InParanoid" id="A0A0C3H0C1"/>
<dbReference type="HOGENOM" id="CLU_061193_5_0_1"/>
<evidence type="ECO:0000313" key="3">
    <source>
        <dbReference type="Proteomes" id="UP000054321"/>
    </source>
</evidence>
<sequence length="97" mass="10961">MDLVSSIRKSGSRGGVNFSWEDVTTSQHRENYLGHSLMAPVGRWQKNRDLNWYAKADGKGEAGDETAEEKMARERKEEIKRIKEAEEDALARALGLP</sequence>
<gene>
    <name evidence="2" type="ORF">OIDMADRAFT_64766</name>
</gene>
<dbReference type="PANTHER" id="PTHR14580">
    <property type="entry name" value="MULTIPLE MYELOMA TUMOR-ASSOCIATED PROTEIN 2 FAMILY MEMBER"/>
    <property type="match status" value="1"/>
</dbReference>
<dbReference type="STRING" id="913774.A0A0C3H0C1"/>
<dbReference type="AlphaFoldDB" id="A0A0C3H0C1"/>
<keyword evidence="3" id="KW-1185">Reference proteome</keyword>
<feature type="domain" description="Multiple myeloma tumor-associated protein 2-like N-terminal" evidence="1">
    <location>
        <begin position="11"/>
        <end position="95"/>
    </location>
</feature>
<dbReference type="InterPro" id="IPR019315">
    <property type="entry name" value="MMTA2_N"/>
</dbReference>
<feature type="non-terminal residue" evidence="2">
    <location>
        <position position="97"/>
    </location>
</feature>
<reference evidence="2 3" key="1">
    <citation type="submission" date="2014-04" db="EMBL/GenBank/DDBJ databases">
        <authorList>
            <consortium name="DOE Joint Genome Institute"/>
            <person name="Kuo A."/>
            <person name="Martino E."/>
            <person name="Perotto S."/>
            <person name="Kohler A."/>
            <person name="Nagy L.G."/>
            <person name="Floudas D."/>
            <person name="Copeland A."/>
            <person name="Barry K.W."/>
            <person name="Cichocki N."/>
            <person name="Veneault-Fourrey C."/>
            <person name="LaButti K."/>
            <person name="Lindquist E.A."/>
            <person name="Lipzen A."/>
            <person name="Lundell T."/>
            <person name="Morin E."/>
            <person name="Murat C."/>
            <person name="Sun H."/>
            <person name="Tunlid A."/>
            <person name="Henrissat B."/>
            <person name="Grigoriev I.V."/>
            <person name="Hibbett D.S."/>
            <person name="Martin F."/>
            <person name="Nordberg H.P."/>
            <person name="Cantor M.N."/>
            <person name="Hua S.X."/>
        </authorList>
    </citation>
    <scope>NUCLEOTIDE SEQUENCE [LARGE SCALE GENOMIC DNA]</scope>
    <source>
        <strain evidence="2 3">Zn</strain>
    </source>
</reference>
<organism evidence="2 3">
    <name type="scientific">Oidiodendron maius (strain Zn)</name>
    <dbReference type="NCBI Taxonomy" id="913774"/>
    <lineage>
        <taxon>Eukaryota</taxon>
        <taxon>Fungi</taxon>
        <taxon>Dikarya</taxon>
        <taxon>Ascomycota</taxon>
        <taxon>Pezizomycotina</taxon>
        <taxon>Leotiomycetes</taxon>
        <taxon>Leotiomycetes incertae sedis</taxon>
        <taxon>Myxotrichaceae</taxon>
        <taxon>Oidiodendron</taxon>
    </lineage>
</organism>
<evidence type="ECO:0000313" key="2">
    <source>
        <dbReference type="EMBL" id="KIM95951.1"/>
    </source>
</evidence>
<dbReference type="OrthoDB" id="5390672at2759"/>
<dbReference type="InterPro" id="IPR039207">
    <property type="entry name" value="MMTAG2-like"/>
</dbReference>